<feature type="transmembrane region" description="Helical" evidence="7">
    <location>
        <begin position="69"/>
        <end position="95"/>
    </location>
</feature>
<dbReference type="RefSeq" id="WP_081126084.1">
    <property type="nucleotide sequence ID" value="NZ_DAHXOC010000002.1"/>
</dbReference>
<dbReference type="PANTHER" id="PTHR43731:SF14">
    <property type="entry name" value="PRESENILIN-ASSOCIATED RHOMBOID-LIKE PROTEIN, MITOCHONDRIAL"/>
    <property type="match status" value="1"/>
</dbReference>
<evidence type="ECO:0000313" key="9">
    <source>
        <dbReference type="EMBL" id="THD12242.1"/>
    </source>
</evidence>
<feature type="transmembrane region" description="Helical" evidence="7">
    <location>
        <begin position="199"/>
        <end position="218"/>
    </location>
</feature>
<reference evidence="9 10" key="1">
    <citation type="submission" date="2017-02" db="EMBL/GenBank/DDBJ databases">
        <title>Whole genome sequencing of Metallibacterium scheffleri DSM 24874 (T).</title>
        <authorList>
            <person name="Kumar S."/>
            <person name="Patil P."/>
            <person name="Patil P.B."/>
        </authorList>
    </citation>
    <scope>NUCLEOTIDE SEQUENCE [LARGE SCALE GENOMIC DNA]</scope>
    <source>
        <strain evidence="9 10">DSM 24874</strain>
    </source>
</reference>
<dbReference type="EMBL" id="MWQO01000002">
    <property type="protein sequence ID" value="THD12242.1"/>
    <property type="molecule type" value="Genomic_DNA"/>
</dbReference>
<evidence type="ECO:0000256" key="7">
    <source>
        <dbReference type="SAM" id="Phobius"/>
    </source>
</evidence>
<protein>
    <submittedName>
        <fullName evidence="9">Rhomboid family intramembrane serine protease</fullName>
    </submittedName>
</protein>
<organism evidence="9 10">
    <name type="scientific">Metallibacterium scheffleri</name>
    <dbReference type="NCBI Taxonomy" id="993689"/>
    <lineage>
        <taxon>Bacteria</taxon>
        <taxon>Pseudomonadati</taxon>
        <taxon>Pseudomonadota</taxon>
        <taxon>Gammaproteobacteria</taxon>
        <taxon>Lysobacterales</taxon>
        <taxon>Rhodanobacteraceae</taxon>
        <taxon>Metallibacterium</taxon>
    </lineage>
</organism>
<dbReference type="GO" id="GO:0016020">
    <property type="term" value="C:membrane"/>
    <property type="evidence" value="ECO:0007669"/>
    <property type="project" value="UniProtKB-SubCell"/>
</dbReference>
<dbReference type="GO" id="GO:0004252">
    <property type="term" value="F:serine-type endopeptidase activity"/>
    <property type="evidence" value="ECO:0007669"/>
    <property type="project" value="InterPro"/>
</dbReference>
<name>A0A4S3KSX6_9GAMM</name>
<dbReference type="InterPro" id="IPR035952">
    <property type="entry name" value="Rhomboid-like_sf"/>
</dbReference>
<keyword evidence="4" id="KW-0378">Hydrolase</keyword>
<proteinExistence type="inferred from homology"/>
<evidence type="ECO:0000256" key="4">
    <source>
        <dbReference type="ARBA" id="ARBA00022801"/>
    </source>
</evidence>
<dbReference type="Proteomes" id="UP000307749">
    <property type="component" value="Unassembled WGS sequence"/>
</dbReference>
<comment type="subcellular location">
    <subcellularLocation>
        <location evidence="1">Membrane</location>
        <topology evidence="1">Multi-pass membrane protein</topology>
    </subcellularLocation>
</comment>
<sequence>MLIRLESRRQRLGPRWATLLLTLICVLVYARSALLAPGPRLALLLDWGSIPRTLLHPPSGPWWRVQGDAALHLLTALFIHADAPHLIGNMAFLLIFGLPVERAIGSLRLLLLFLIGGMLANIAGALSLPQAVMPIIGASGAVSAIVGAYLALFPRAHLGVVLPLGAYLEFLRVPAALLIGLWVLLQVVFSRLGPSFGAIAWWAHLAGFACGLLSGLMLRPQARARARRSIG</sequence>
<evidence type="ECO:0000313" key="10">
    <source>
        <dbReference type="Proteomes" id="UP000307749"/>
    </source>
</evidence>
<dbReference type="STRING" id="993689.GCA_002077135_00684"/>
<keyword evidence="5 7" id="KW-1133">Transmembrane helix</keyword>
<gene>
    <name evidence="9" type="ORF">B1806_00325</name>
</gene>
<keyword evidence="9" id="KW-0645">Protease</keyword>
<feature type="transmembrane region" description="Helical" evidence="7">
    <location>
        <begin position="164"/>
        <end position="187"/>
    </location>
</feature>
<comment type="similarity">
    <text evidence="2">Belongs to the peptidase S54 family.</text>
</comment>
<keyword evidence="6 7" id="KW-0472">Membrane</keyword>
<feature type="transmembrane region" description="Helical" evidence="7">
    <location>
        <begin position="107"/>
        <end position="126"/>
    </location>
</feature>
<accession>A0A4S3KSX6</accession>
<dbReference type="Pfam" id="PF01694">
    <property type="entry name" value="Rhomboid"/>
    <property type="match status" value="1"/>
</dbReference>
<evidence type="ECO:0000259" key="8">
    <source>
        <dbReference type="Pfam" id="PF01694"/>
    </source>
</evidence>
<feature type="transmembrane region" description="Helical" evidence="7">
    <location>
        <begin position="132"/>
        <end position="152"/>
    </location>
</feature>
<dbReference type="SUPFAM" id="SSF144091">
    <property type="entry name" value="Rhomboid-like"/>
    <property type="match status" value="1"/>
</dbReference>
<evidence type="ECO:0000256" key="1">
    <source>
        <dbReference type="ARBA" id="ARBA00004141"/>
    </source>
</evidence>
<feature type="domain" description="Peptidase S54 rhomboid" evidence="8">
    <location>
        <begin position="71"/>
        <end position="220"/>
    </location>
</feature>
<evidence type="ECO:0000256" key="5">
    <source>
        <dbReference type="ARBA" id="ARBA00022989"/>
    </source>
</evidence>
<dbReference type="InterPro" id="IPR050925">
    <property type="entry name" value="Rhomboid_protease_S54"/>
</dbReference>
<dbReference type="GO" id="GO:0006508">
    <property type="term" value="P:proteolysis"/>
    <property type="evidence" value="ECO:0007669"/>
    <property type="project" value="UniProtKB-KW"/>
</dbReference>
<keyword evidence="10" id="KW-1185">Reference proteome</keyword>
<dbReference type="InterPro" id="IPR022764">
    <property type="entry name" value="Peptidase_S54_rhomboid_dom"/>
</dbReference>
<comment type="caution">
    <text evidence="9">The sequence shown here is derived from an EMBL/GenBank/DDBJ whole genome shotgun (WGS) entry which is preliminary data.</text>
</comment>
<dbReference type="OrthoDB" id="9813074at2"/>
<keyword evidence="3 7" id="KW-0812">Transmembrane</keyword>
<evidence type="ECO:0000256" key="3">
    <source>
        <dbReference type="ARBA" id="ARBA00022692"/>
    </source>
</evidence>
<dbReference type="Gene3D" id="1.20.1540.10">
    <property type="entry name" value="Rhomboid-like"/>
    <property type="match status" value="1"/>
</dbReference>
<evidence type="ECO:0000256" key="2">
    <source>
        <dbReference type="ARBA" id="ARBA00009045"/>
    </source>
</evidence>
<dbReference type="AlphaFoldDB" id="A0A4S3KSX6"/>
<evidence type="ECO:0000256" key="6">
    <source>
        <dbReference type="ARBA" id="ARBA00023136"/>
    </source>
</evidence>
<dbReference type="PANTHER" id="PTHR43731">
    <property type="entry name" value="RHOMBOID PROTEASE"/>
    <property type="match status" value="1"/>
</dbReference>